<evidence type="ECO:0000259" key="1">
    <source>
        <dbReference type="PROSITE" id="PS50851"/>
    </source>
</evidence>
<keyword evidence="3" id="KW-1185">Reference proteome</keyword>
<feature type="domain" description="CheW-like" evidence="1">
    <location>
        <begin position="1"/>
        <end position="87"/>
    </location>
</feature>
<dbReference type="AlphaFoldDB" id="A0A2W7N8J3"/>
<evidence type="ECO:0000313" key="2">
    <source>
        <dbReference type="EMBL" id="PZX16725.1"/>
    </source>
</evidence>
<reference evidence="2 3" key="1">
    <citation type="submission" date="2018-06" db="EMBL/GenBank/DDBJ databases">
        <title>Genomic Encyclopedia of Archaeal and Bacterial Type Strains, Phase II (KMG-II): from individual species to whole genera.</title>
        <authorList>
            <person name="Goeker M."/>
        </authorList>
    </citation>
    <scope>NUCLEOTIDE SEQUENCE [LARGE SCALE GENOMIC DNA]</scope>
    <source>
        <strain evidence="2 3">DSM 6779</strain>
    </source>
</reference>
<dbReference type="OrthoDB" id="9794382at2"/>
<dbReference type="SUPFAM" id="SSF50341">
    <property type="entry name" value="CheW-like"/>
    <property type="match status" value="1"/>
</dbReference>
<dbReference type="EMBL" id="QKZK01000012">
    <property type="protein sequence ID" value="PZX16725.1"/>
    <property type="molecule type" value="Genomic_DNA"/>
</dbReference>
<dbReference type="GO" id="GO:0006935">
    <property type="term" value="P:chemotaxis"/>
    <property type="evidence" value="ECO:0007669"/>
    <property type="project" value="InterPro"/>
</dbReference>
<dbReference type="InterPro" id="IPR002545">
    <property type="entry name" value="CheW-lke_dom"/>
</dbReference>
<proteinExistence type="predicted"/>
<name>A0A2W7N8J3_9BACT</name>
<dbReference type="InterPro" id="IPR036061">
    <property type="entry name" value="CheW-like_dom_sf"/>
</dbReference>
<dbReference type="Pfam" id="PF01584">
    <property type="entry name" value="CheW"/>
    <property type="match status" value="1"/>
</dbReference>
<organism evidence="2 3">
    <name type="scientific">Breznakibacter xylanolyticus</name>
    <dbReference type="NCBI Taxonomy" id="990"/>
    <lineage>
        <taxon>Bacteria</taxon>
        <taxon>Pseudomonadati</taxon>
        <taxon>Bacteroidota</taxon>
        <taxon>Bacteroidia</taxon>
        <taxon>Marinilabiliales</taxon>
        <taxon>Marinilabiliaceae</taxon>
        <taxon>Breznakibacter</taxon>
    </lineage>
</organism>
<evidence type="ECO:0000313" key="3">
    <source>
        <dbReference type="Proteomes" id="UP000249239"/>
    </source>
</evidence>
<protein>
    <submittedName>
        <fullName evidence="2">CheW-like protein</fullName>
    </submittedName>
</protein>
<gene>
    <name evidence="2" type="ORF">LX69_01795</name>
</gene>
<dbReference type="GO" id="GO:0007165">
    <property type="term" value="P:signal transduction"/>
    <property type="evidence" value="ECO:0007669"/>
    <property type="project" value="InterPro"/>
</dbReference>
<sequence>MMIGAELVNRTKDTSIIVISPNNQVESYIGLVVDMVNEVIPINPSQITPSIIDQNLGMVDSFDGTIRLNEQFINLVNIDALVQKIEDVK</sequence>
<dbReference type="Gene3D" id="2.40.50.180">
    <property type="entry name" value="CheA-289, Domain 4"/>
    <property type="match status" value="1"/>
</dbReference>
<dbReference type="Proteomes" id="UP000249239">
    <property type="component" value="Unassembled WGS sequence"/>
</dbReference>
<dbReference type="PROSITE" id="PS50851">
    <property type="entry name" value="CHEW"/>
    <property type="match status" value="1"/>
</dbReference>
<comment type="caution">
    <text evidence="2">The sequence shown here is derived from an EMBL/GenBank/DDBJ whole genome shotgun (WGS) entry which is preliminary data.</text>
</comment>
<dbReference type="Gene3D" id="2.30.30.40">
    <property type="entry name" value="SH3 Domains"/>
    <property type="match status" value="1"/>
</dbReference>
<accession>A0A2W7N8J3</accession>